<sequence length="61" mass="6309">MENTASLVAPGASSSKCFLYARNASTAPMKAPIICAPKYMNMFPTVGSIVAVTMPSGPVTE</sequence>
<protein>
    <submittedName>
        <fullName evidence="1">Uncharacterized protein</fullName>
    </submittedName>
</protein>
<name>A0A0M0FC60_CELCE</name>
<accession>A0A0M0FC60</accession>
<comment type="caution">
    <text evidence="1">The sequence shown here is derived from an EMBL/GenBank/DDBJ whole genome shotgun (WGS) entry which is preliminary data.</text>
</comment>
<reference evidence="1 2" key="1">
    <citation type="journal article" date="2015" name="Sci. Rep.">
        <title>Functional and structural properties of a novel cellulosome-like multienzyme complex: efficient glycoside hydrolysis of water-insoluble 7-xylosyl-10-deacetylpaclitaxel.</title>
        <authorList>
            <person name="Dou T.Y."/>
            <person name="Luan H.W."/>
            <person name="Ge G.B."/>
            <person name="Dong M.M."/>
            <person name="Zou H.F."/>
            <person name="He Y.Q."/>
            <person name="Cui P."/>
            <person name="Wang J.Y."/>
            <person name="Hao D.C."/>
            <person name="Yang S.L."/>
            <person name="Yang L."/>
        </authorList>
    </citation>
    <scope>NUCLEOTIDE SEQUENCE [LARGE SCALE GENOMIC DNA]</scope>
    <source>
        <strain evidence="1 2">F16</strain>
    </source>
</reference>
<organism evidence="1 2">
    <name type="scientific">Cellulosimicrobium cellulans F16</name>
    <dbReference type="NCBI Taxonomy" id="1350482"/>
    <lineage>
        <taxon>Bacteria</taxon>
        <taxon>Bacillati</taxon>
        <taxon>Actinomycetota</taxon>
        <taxon>Actinomycetes</taxon>
        <taxon>Micrococcales</taxon>
        <taxon>Promicromonosporaceae</taxon>
        <taxon>Cellulosimicrobium</taxon>
    </lineage>
</organism>
<keyword evidence="2" id="KW-1185">Reference proteome</keyword>
<gene>
    <name evidence="1" type="ORF">M768_04350</name>
</gene>
<proteinExistence type="predicted"/>
<dbReference type="AlphaFoldDB" id="A0A0M0FC60"/>
<evidence type="ECO:0000313" key="1">
    <source>
        <dbReference type="EMBL" id="KON75185.1"/>
    </source>
</evidence>
<dbReference type="Proteomes" id="UP000037387">
    <property type="component" value="Unassembled WGS sequence"/>
</dbReference>
<dbReference type="EMBL" id="ATNL01000006">
    <property type="protein sequence ID" value="KON75185.1"/>
    <property type="molecule type" value="Genomic_DNA"/>
</dbReference>
<evidence type="ECO:0000313" key="2">
    <source>
        <dbReference type="Proteomes" id="UP000037387"/>
    </source>
</evidence>